<reference evidence="1" key="1">
    <citation type="journal article" date="2010" name="Science">
        <title>Plasticity of animal genome architecture unmasked by rapid evolution of a pelagic tunicate.</title>
        <authorList>
            <person name="Denoeud F."/>
            <person name="Henriet S."/>
            <person name="Mungpakdee S."/>
            <person name="Aury J.M."/>
            <person name="Da Silva C."/>
            <person name="Brinkmann H."/>
            <person name="Mikhaleva J."/>
            <person name="Olsen L.C."/>
            <person name="Jubin C."/>
            <person name="Canestro C."/>
            <person name="Bouquet J.M."/>
            <person name="Danks G."/>
            <person name="Poulain J."/>
            <person name="Campsteijn C."/>
            <person name="Adamski M."/>
            <person name="Cross I."/>
            <person name="Yadetie F."/>
            <person name="Muffato M."/>
            <person name="Louis A."/>
            <person name="Butcher S."/>
            <person name="Tsagkogeorga G."/>
            <person name="Konrad A."/>
            <person name="Singh S."/>
            <person name="Jensen M.F."/>
            <person name="Cong E.H."/>
            <person name="Eikeseth-Otteraa H."/>
            <person name="Noel B."/>
            <person name="Anthouard V."/>
            <person name="Porcel B.M."/>
            <person name="Kachouri-Lafond R."/>
            <person name="Nishino A."/>
            <person name="Ugolini M."/>
            <person name="Chourrout P."/>
            <person name="Nishida H."/>
            <person name="Aasland R."/>
            <person name="Huzurbazar S."/>
            <person name="Westhof E."/>
            <person name="Delsuc F."/>
            <person name="Lehrach H."/>
            <person name="Reinhardt R."/>
            <person name="Weissenbach J."/>
            <person name="Roy S.W."/>
            <person name="Artiguenave F."/>
            <person name="Postlethwait J.H."/>
            <person name="Manak J.R."/>
            <person name="Thompson E.M."/>
            <person name="Jaillon O."/>
            <person name="Du Pasquier L."/>
            <person name="Boudinot P."/>
            <person name="Liberles D.A."/>
            <person name="Volff J.N."/>
            <person name="Philippe H."/>
            <person name="Lenhard B."/>
            <person name="Roest Crollius H."/>
            <person name="Wincker P."/>
            <person name="Chourrout D."/>
        </authorList>
    </citation>
    <scope>NUCLEOTIDE SEQUENCE [LARGE SCALE GENOMIC DNA]</scope>
</reference>
<dbReference type="AlphaFoldDB" id="E4YPD4"/>
<dbReference type="Proteomes" id="UP000011014">
    <property type="component" value="Unassembled WGS sequence"/>
</dbReference>
<evidence type="ECO:0000313" key="1">
    <source>
        <dbReference type="EMBL" id="CBY37330.1"/>
    </source>
</evidence>
<proteinExistence type="predicted"/>
<gene>
    <name evidence="1" type="ORF">GSOID_T00030429001</name>
</gene>
<accession>E4YPD4</accession>
<dbReference type="EMBL" id="FN654949">
    <property type="protein sequence ID" value="CBY37330.1"/>
    <property type="molecule type" value="Genomic_DNA"/>
</dbReference>
<sequence length="55" mass="5698">MLAGSSKNLEAALAGRKAFEGIGGLSAEVDSSPSLSELTRLITCWEASSISSLER</sequence>
<name>E4YPD4_OIKDI</name>
<protein>
    <submittedName>
        <fullName evidence="1">Uncharacterized protein</fullName>
    </submittedName>
</protein>
<organism evidence="1">
    <name type="scientific">Oikopleura dioica</name>
    <name type="common">Tunicate</name>
    <dbReference type="NCBI Taxonomy" id="34765"/>
    <lineage>
        <taxon>Eukaryota</taxon>
        <taxon>Metazoa</taxon>
        <taxon>Chordata</taxon>
        <taxon>Tunicata</taxon>
        <taxon>Appendicularia</taxon>
        <taxon>Copelata</taxon>
        <taxon>Oikopleuridae</taxon>
        <taxon>Oikopleura</taxon>
    </lineage>
</organism>